<comment type="caution">
    <text evidence="12">The sequence shown here is derived from an EMBL/GenBank/DDBJ whole genome shotgun (WGS) entry which is preliminary data.</text>
</comment>
<dbReference type="EMBL" id="CAUJNA010003283">
    <property type="protein sequence ID" value="CAJ1397946.1"/>
    <property type="molecule type" value="Genomic_DNA"/>
</dbReference>
<dbReference type="InterPro" id="IPR008271">
    <property type="entry name" value="Ser/Thr_kinase_AS"/>
</dbReference>
<keyword evidence="6" id="KW-0106">Calcium</keyword>
<dbReference type="InterPro" id="IPR002048">
    <property type="entry name" value="EF_hand_dom"/>
</dbReference>
<proteinExistence type="inferred from homology"/>
<evidence type="ECO:0000313" key="13">
    <source>
        <dbReference type="Proteomes" id="UP001178507"/>
    </source>
</evidence>
<dbReference type="Gene3D" id="1.10.510.10">
    <property type="entry name" value="Transferase(Phosphotransferase) domain 1"/>
    <property type="match status" value="1"/>
</dbReference>
<evidence type="ECO:0000256" key="9">
    <source>
        <dbReference type="SAM" id="MobiDB-lite"/>
    </source>
</evidence>
<evidence type="ECO:0000256" key="4">
    <source>
        <dbReference type="ARBA" id="ARBA00022741"/>
    </source>
</evidence>
<protein>
    <submittedName>
        <fullName evidence="12">Uncharacterized protein</fullName>
    </submittedName>
</protein>
<evidence type="ECO:0000259" key="10">
    <source>
        <dbReference type="PROSITE" id="PS50011"/>
    </source>
</evidence>
<dbReference type="GO" id="GO:0004674">
    <property type="term" value="F:protein serine/threonine kinase activity"/>
    <property type="evidence" value="ECO:0007669"/>
    <property type="project" value="UniProtKB-KW"/>
</dbReference>
<evidence type="ECO:0000256" key="3">
    <source>
        <dbReference type="ARBA" id="ARBA00022679"/>
    </source>
</evidence>
<dbReference type="SUPFAM" id="SSF56112">
    <property type="entry name" value="Protein kinase-like (PK-like)"/>
    <property type="match status" value="1"/>
</dbReference>
<feature type="domain" description="Protein kinase" evidence="10">
    <location>
        <begin position="1"/>
        <end position="211"/>
    </location>
</feature>
<evidence type="ECO:0000259" key="11">
    <source>
        <dbReference type="PROSITE" id="PS50222"/>
    </source>
</evidence>
<evidence type="ECO:0000256" key="2">
    <source>
        <dbReference type="ARBA" id="ARBA00022527"/>
    </source>
</evidence>
<keyword evidence="4" id="KW-0547">Nucleotide-binding</keyword>
<evidence type="ECO:0000256" key="6">
    <source>
        <dbReference type="ARBA" id="ARBA00022837"/>
    </source>
</evidence>
<evidence type="ECO:0000256" key="7">
    <source>
        <dbReference type="ARBA" id="ARBA00022840"/>
    </source>
</evidence>
<keyword evidence="5" id="KW-0418">Kinase</keyword>
<comment type="similarity">
    <text evidence="8">Belongs to the protein kinase superfamily. Ser/Thr protein kinase family. CDPK subfamily.</text>
</comment>
<dbReference type="InterPro" id="IPR000719">
    <property type="entry name" value="Prot_kinase_dom"/>
</dbReference>
<organism evidence="12 13">
    <name type="scientific">Effrenium voratum</name>
    <dbReference type="NCBI Taxonomy" id="2562239"/>
    <lineage>
        <taxon>Eukaryota</taxon>
        <taxon>Sar</taxon>
        <taxon>Alveolata</taxon>
        <taxon>Dinophyceae</taxon>
        <taxon>Suessiales</taxon>
        <taxon>Symbiodiniaceae</taxon>
        <taxon>Effrenium</taxon>
    </lineage>
</organism>
<dbReference type="InterPro" id="IPR050205">
    <property type="entry name" value="CDPK_Ser/Thr_kinases"/>
</dbReference>
<keyword evidence="7" id="KW-0067">ATP-binding</keyword>
<gene>
    <name evidence="12" type="ORF">EVOR1521_LOCUS21858</name>
</gene>
<dbReference type="PANTHER" id="PTHR24349">
    <property type="entry name" value="SERINE/THREONINE-PROTEIN KINASE"/>
    <property type="match status" value="1"/>
</dbReference>
<accession>A0AA36J2C8</accession>
<dbReference type="PROSITE" id="PS50222">
    <property type="entry name" value="EF_HAND_2"/>
    <property type="match status" value="1"/>
</dbReference>
<evidence type="ECO:0000256" key="1">
    <source>
        <dbReference type="ARBA" id="ARBA00001946"/>
    </source>
</evidence>
<dbReference type="PROSITE" id="PS00018">
    <property type="entry name" value="EF_HAND_1"/>
    <property type="match status" value="1"/>
</dbReference>
<dbReference type="Proteomes" id="UP001178507">
    <property type="component" value="Unassembled WGS sequence"/>
</dbReference>
<dbReference type="GO" id="GO:0005509">
    <property type="term" value="F:calcium ion binding"/>
    <property type="evidence" value="ECO:0007669"/>
    <property type="project" value="InterPro"/>
</dbReference>
<reference evidence="12" key="1">
    <citation type="submission" date="2023-08" db="EMBL/GenBank/DDBJ databases">
        <authorList>
            <person name="Chen Y."/>
            <person name="Shah S."/>
            <person name="Dougan E. K."/>
            <person name="Thang M."/>
            <person name="Chan C."/>
        </authorList>
    </citation>
    <scope>NUCLEOTIDE SEQUENCE</scope>
</reference>
<dbReference type="Gene3D" id="1.10.238.10">
    <property type="entry name" value="EF-hand"/>
    <property type="match status" value="2"/>
</dbReference>
<evidence type="ECO:0000256" key="8">
    <source>
        <dbReference type="ARBA" id="ARBA00024334"/>
    </source>
</evidence>
<dbReference type="PROSITE" id="PS00108">
    <property type="entry name" value="PROTEIN_KINASE_ST"/>
    <property type="match status" value="1"/>
</dbReference>
<comment type="cofactor">
    <cofactor evidence="1">
        <name>Mg(2+)</name>
        <dbReference type="ChEBI" id="CHEBI:18420"/>
    </cofactor>
</comment>
<evidence type="ECO:0000313" key="12">
    <source>
        <dbReference type="EMBL" id="CAJ1397946.1"/>
    </source>
</evidence>
<keyword evidence="2" id="KW-0723">Serine/threonine-protein kinase</keyword>
<dbReference type="InterPro" id="IPR011992">
    <property type="entry name" value="EF-hand-dom_pair"/>
</dbReference>
<feature type="domain" description="EF-hand" evidence="11">
    <location>
        <begin position="280"/>
        <end position="315"/>
    </location>
</feature>
<sequence length="486" mass="53879">MYECFQERQSLWVVLELCRGGELYEHVAAMAQQRHSEGGAFPESEAKVYFRQMLYAVSFLHKIRIVHRDIKTENFLLLGDQGSPEGKIIKLCDFGTAVQLSAQMPRAMGRIGTLSYTAPEIYARRGADLCADIWSLGVVLYVLLVGASPFRITGVESRTETSKRILAGSYDTSRAGWLNCSERAKDFMSKLMLVEEPKRLQVLEALRHPWLASGVATPAAVPCRQVSPISDKEVSLTQLATHAQALLHLLSAFSRSMDVLQRIFLAVYAQVTPDAEIFASLRLPWYDLFLALDQDCDGQLGLGELGRGLEQLMEMGSAELQEVCLDDLIASLDLDQKGYVSWVEWTMLALCSFNLAQEPEPLQTVFRIIDRPSGDGIVTVVDLMALLDGTGRNSSNAVDEIRPLLEKWSSQTPAGLRLTDVRRLLQAAAQECWLPGSETASIQSSKHPGWLGCCEQAHQDARPESISKHPAFPSEEIPPELLGTKL</sequence>
<dbReference type="InterPro" id="IPR018247">
    <property type="entry name" value="EF_Hand_1_Ca_BS"/>
</dbReference>
<dbReference type="SUPFAM" id="SSF47473">
    <property type="entry name" value="EF-hand"/>
    <property type="match status" value="1"/>
</dbReference>
<keyword evidence="3" id="KW-0808">Transferase</keyword>
<evidence type="ECO:0000256" key="5">
    <source>
        <dbReference type="ARBA" id="ARBA00022777"/>
    </source>
</evidence>
<dbReference type="PROSITE" id="PS50011">
    <property type="entry name" value="PROTEIN_KINASE_DOM"/>
    <property type="match status" value="1"/>
</dbReference>
<dbReference type="AlphaFoldDB" id="A0AA36J2C8"/>
<dbReference type="Pfam" id="PF00069">
    <property type="entry name" value="Pkinase"/>
    <property type="match status" value="1"/>
</dbReference>
<dbReference type="InterPro" id="IPR011009">
    <property type="entry name" value="Kinase-like_dom_sf"/>
</dbReference>
<keyword evidence="13" id="KW-1185">Reference proteome</keyword>
<dbReference type="GO" id="GO:0005524">
    <property type="term" value="F:ATP binding"/>
    <property type="evidence" value="ECO:0007669"/>
    <property type="project" value="UniProtKB-KW"/>
</dbReference>
<feature type="region of interest" description="Disordered" evidence="9">
    <location>
        <begin position="462"/>
        <end position="486"/>
    </location>
</feature>
<name>A0AA36J2C8_9DINO</name>
<dbReference type="SMART" id="SM00220">
    <property type="entry name" value="S_TKc"/>
    <property type="match status" value="1"/>
</dbReference>